<evidence type="ECO:0000256" key="3">
    <source>
        <dbReference type="RuleBase" id="RU003560"/>
    </source>
</evidence>
<dbReference type="EMBL" id="MHTY01000024">
    <property type="protein sequence ID" value="OHA68523.1"/>
    <property type="molecule type" value="Genomic_DNA"/>
</dbReference>
<organism evidence="4 5">
    <name type="scientific">Candidatus Wildermuthbacteria bacterium RIFCSPHIGHO2_02_FULL_48_16</name>
    <dbReference type="NCBI Taxonomy" id="1802453"/>
    <lineage>
        <taxon>Bacteria</taxon>
        <taxon>Candidatus Wildermuthiibacteriota</taxon>
    </lineage>
</organism>
<dbReference type="Gene3D" id="3.40.640.10">
    <property type="entry name" value="Type I PLP-dependent aspartate aminotransferase-like (Major domain)"/>
    <property type="match status" value="1"/>
</dbReference>
<evidence type="ECO:0000256" key="2">
    <source>
        <dbReference type="ARBA" id="ARBA00022898"/>
    </source>
</evidence>
<evidence type="ECO:0000313" key="5">
    <source>
        <dbReference type="Proteomes" id="UP000178529"/>
    </source>
</evidence>
<dbReference type="SUPFAM" id="SSF53383">
    <property type="entry name" value="PLP-dependent transferases"/>
    <property type="match status" value="1"/>
</dbReference>
<dbReference type="PANTHER" id="PTHR43713:SF3">
    <property type="entry name" value="GLUTAMATE-1-SEMIALDEHYDE 2,1-AMINOMUTASE 1, CHLOROPLASTIC-RELATED"/>
    <property type="match status" value="1"/>
</dbReference>
<evidence type="ECO:0000256" key="1">
    <source>
        <dbReference type="ARBA" id="ARBA00001933"/>
    </source>
</evidence>
<comment type="cofactor">
    <cofactor evidence="1">
        <name>pyridoxal 5'-phosphate</name>
        <dbReference type="ChEBI" id="CHEBI:597326"/>
    </cofactor>
</comment>
<dbReference type="InterPro" id="IPR015424">
    <property type="entry name" value="PyrdxlP-dep_Trfase"/>
</dbReference>
<dbReference type="PANTHER" id="PTHR43713">
    <property type="entry name" value="GLUTAMATE-1-SEMIALDEHYDE 2,1-AMINOMUTASE"/>
    <property type="match status" value="1"/>
</dbReference>
<dbReference type="PROSITE" id="PS00600">
    <property type="entry name" value="AA_TRANSFER_CLASS_3"/>
    <property type="match status" value="1"/>
</dbReference>
<dbReference type="Pfam" id="PF00202">
    <property type="entry name" value="Aminotran_3"/>
    <property type="match status" value="1"/>
</dbReference>
<dbReference type="InterPro" id="IPR015422">
    <property type="entry name" value="PyrdxlP-dep_Trfase_small"/>
</dbReference>
<dbReference type="Proteomes" id="UP000178529">
    <property type="component" value="Unassembled WGS sequence"/>
</dbReference>
<dbReference type="InterPro" id="IPR005814">
    <property type="entry name" value="Aminotrans_3"/>
</dbReference>
<keyword evidence="4" id="KW-0808">Transferase</keyword>
<dbReference type="InterPro" id="IPR015421">
    <property type="entry name" value="PyrdxlP-dep_Trfase_major"/>
</dbReference>
<dbReference type="GO" id="GO:0008483">
    <property type="term" value="F:transaminase activity"/>
    <property type="evidence" value="ECO:0007669"/>
    <property type="project" value="UniProtKB-KW"/>
</dbReference>
<dbReference type="GO" id="GO:0030170">
    <property type="term" value="F:pyridoxal phosphate binding"/>
    <property type="evidence" value="ECO:0007669"/>
    <property type="project" value="InterPro"/>
</dbReference>
<keyword evidence="2 3" id="KW-0663">Pyridoxal phosphate</keyword>
<comment type="similarity">
    <text evidence="3">Belongs to the class-III pyridoxal-phosphate-dependent aminotransferase family.</text>
</comment>
<accession>A0A1G2R6S1</accession>
<dbReference type="AlphaFoldDB" id="A0A1G2R6S1"/>
<protein>
    <submittedName>
        <fullName evidence="4">Aminotransferase class III</fullName>
    </submittedName>
</protein>
<proteinExistence type="inferred from homology"/>
<name>A0A1G2R6S1_9BACT</name>
<keyword evidence="4" id="KW-0032">Aminotransferase</keyword>
<dbReference type="Gene3D" id="3.90.1150.10">
    <property type="entry name" value="Aspartate Aminotransferase, domain 1"/>
    <property type="match status" value="1"/>
</dbReference>
<dbReference type="InterPro" id="IPR049704">
    <property type="entry name" value="Aminotrans_3_PPA_site"/>
</dbReference>
<comment type="caution">
    <text evidence="4">The sequence shown here is derived from an EMBL/GenBank/DDBJ whole genome shotgun (WGS) entry which is preliminary data.</text>
</comment>
<sequence length="431" mass="48789">MKTFSRSQTFFKKVRRVIPLASQTFSKSYLQYVPGQAPLFITRGKGAYVWDLDGNKYLDLINGLLPVVLGYQYKKVDDAIRAQLKKGITFSLPSPLEYELASKLKQLIPCAEMVRFGKNGSDATAGAVRLARAVTKRNRIAVCGYHGWQDWYIGANLRNQGVPEAVKDLVHKFDYNDLGSLERLFRKYPKEFAAVVMEPMTSEEPKDNFLQKVKALAHKHGALFVLDEIITGFRFSLGGAQKYFKVTPDLAAFGKSMANGMAISVVAGLKKYMKKMEDIFFSFTFGGECLSLAASLAVIEEMEKKHVIQYLWKQGAYLQNNTKKILKENGLGDFIQLKGKPCWQLFVIHDHKGFSALEMKSYIQKALVQRGILWAGSHNMSFSHKKKDIDHLLRAYKTIFADLKKALEEKTLKKELKGNIIPGNYSVRKLL</sequence>
<evidence type="ECO:0000313" key="4">
    <source>
        <dbReference type="EMBL" id="OHA68523.1"/>
    </source>
</evidence>
<reference evidence="4 5" key="1">
    <citation type="journal article" date="2016" name="Nat. Commun.">
        <title>Thousands of microbial genomes shed light on interconnected biogeochemical processes in an aquifer system.</title>
        <authorList>
            <person name="Anantharaman K."/>
            <person name="Brown C.T."/>
            <person name="Hug L.A."/>
            <person name="Sharon I."/>
            <person name="Castelle C.J."/>
            <person name="Probst A.J."/>
            <person name="Thomas B.C."/>
            <person name="Singh A."/>
            <person name="Wilkins M.J."/>
            <person name="Karaoz U."/>
            <person name="Brodie E.L."/>
            <person name="Williams K.H."/>
            <person name="Hubbard S.S."/>
            <person name="Banfield J.F."/>
        </authorList>
    </citation>
    <scope>NUCLEOTIDE SEQUENCE [LARGE SCALE GENOMIC DNA]</scope>
</reference>
<gene>
    <name evidence="4" type="ORF">A3J68_00440</name>
</gene>